<evidence type="ECO:0000313" key="5">
    <source>
        <dbReference type="Proteomes" id="UP001153069"/>
    </source>
</evidence>
<dbReference type="PANTHER" id="PTHR48059">
    <property type="entry name" value="POLYGALACTURONASE INHIBITOR 1"/>
    <property type="match status" value="1"/>
</dbReference>
<dbReference type="InterPro" id="IPR051848">
    <property type="entry name" value="PGIP"/>
</dbReference>
<dbReference type="OrthoDB" id="41648at2759"/>
<dbReference type="Pfam" id="PF00560">
    <property type="entry name" value="LRR_1"/>
    <property type="match status" value="2"/>
</dbReference>
<dbReference type="InterPro" id="IPR032675">
    <property type="entry name" value="LRR_dom_sf"/>
</dbReference>
<dbReference type="Gene3D" id="3.80.10.10">
    <property type="entry name" value="Ribonuclease Inhibitor"/>
    <property type="match status" value="4"/>
</dbReference>
<keyword evidence="5" id="KW-1185">Reference proteome</keyword>
<sequence length="451" mass="50020">MEIVLTTILGKDYFDGVEESRQGHDSDLTEFLMETRQKSFNWIINQDPLQLEYDAPNLFQRFLVVLFYYQTTRHKSWKECNPPATSQVSASSNFCYALDAATGETTNNIWGDRWLSVSHECQWAGVTCETGQREEQEAVELDLRWNQLNGLLPWEITRLPQLKNLDLHHNMLTGVMPQRLFTNQSGLALEILFLGNNQLSGPIPARWFEEAAKLTNVETFSNRLTGRIPSEVGLLPMKNLNFGNNSLTGSLPVEVFYQGSLEWLILSDNDLTGTLPSKVGLLANLEYLDLSGNSVSGSLPSEIGLANQMQYLKVSYTNMQGTLPEELYGLSKFKTLELDSCNFSGTISSSLGLLTDLVQLGLSINNFHGTIPNEIGALTKLLLLRVNGNALTGTVPDSVCQNLAYLEHNSHYEAALGADCLPSTETGVPTIECAVDCCTMCCDNTLYCLAN</sequence>
<evidence type="ECO:0000313" key="4">
    <source>
        <dbReference type="EMBL" id="CAB9515931.1"/>
    </source>
</evidence>
<evidence type="ECO:0000256" key="2">
    <source>
        <dbReference type="ARBA" id="ARBA00022614"/>
    </source>
</evidence>
<dbReference type="PROSITE" id="PS51450">
    <property type="entry name" value="LRR"/>
    <property type="match status" value="1"/>
</dbReference>
<dbReference type="PRINTS" id="PR00019">
    <property type="entry name" value="LEURICHRPT"/>
</dbReference>
<dbReference type="SUPFAM" id="SSF52058">
    <property type="entry name" value="L domain-like"/>
    <property type="match status" value="1"/>
</dbReference>
<accession>A0A9N8E733</accession>
<dbReference type="AlphaFoldDB" id="A0A9N8E733"/>
<reference evidence="4" key="1">
    <citation type="submission" date="2020-06" db="EMBL/GenBank/DDBJ databases">
        <authorList>
            <consortium name="Plant Systems Biology data submission"/>
        </authorList>
    </citation>
    <scope>NUCLEOTIDE SEQUENCE</scope>
    <source>
        <strain evidence="4">D6</strain>
    </source>
</reference>
<gene>
    <name evidence="4" type="ORF">SEMRO_748_G196730.1</name>
</gene>
<protein>
    <submittedName>
        <fullName evidence="4">STYKc</fullName>
    </submittedName>
</protein>
<evidence type="ECO:0000256" key="1">
    <source>
        <dbReference type="ARBA" id="ARBA00004196"/>
    </source>
</evidence>
<keyword evidence="3" id="KW-0677">Repeat</keyword>
<keyword evidence="2" id="KW-0433">Leucine-rich repeat</keyword>
<dbReference type="PANTHER" id="PTHR48059:SF30">
    <property type="entry name" value="OS06G0587000 PROTEIN"/>
    <property type="match status" value="1"/>
</dbReference>
<dbReference type="InterPro" id="IPR001611">
    <property type="entry name" value="Leu-rich_rpt"/>
</dbReference>
<dbReference type="FunFam" id="3.80.10.10:FF:000041">
    <property type="entry name" value="LRR receptor-like serine/threonine-protein kinase ERECTA"/>
    <property type="match status" value="2"/>
</dbReference>
<organism evidence="4 5">
    <name type="scientific">Seminavis robusta</name>
    <dbReference type="NCBI Taxonomy" id="568900"/>
    <lineage>
        <taxon>Eukaryota</taxon>
        <taxon>Sar</taxon>
        <taxon>Stramenopiles</taxon>
        <taxon>Ochrophyta</taxon>
        <taxon>Bacillariophyta</taxon>
        <taxon>Bacillariophyceae</taxon>
        <taxon>Bacillariophycidae</taxon>
        <taxon>Naviculales</taxon>
        <taxon>Naviculaceae</taxon>
        <taxon>Seminavis</taxon>
    </lineage>
</organism>
<name>A0A9N8E733_9STRA</name>
<dbReference type="InterPro" id="IPR003591">
    <property type="entry name" value="Leu-rich_rpt_typical-subtyp"/>
</dbReference>
<dbReference type="SMART" id="SM00369">
    <property type="entry name" value="LRR_TYP"/>
    <property type="match status" value="3"/>
</dbReference>
<proteinExistence type="predicted"/>
<dbReference type="Proteomes" id="UP001153069">
    <property type="component" value="Unassembled WGS sequence"/>
</dbReference>
<dbReference type="EMBL" id="CAICTM010000747">
    <property type="protein sequence ID" value="CAB9515931.1"/>
    <property type="molecule type" value="Genomic_DNA"/>
</dbReference>
<evidence type="ECO:0000256" key="3">
    <source>
        <dbReference type="ARBA" id="ARBA00022737"/>
    </source>
</evidence>
<comment type="caution">
    <text evidence="4">The sequence shown here is derived from an EMBL/GenBank/DDBJ whole genome shotgun (WGS) entry which is preliminary data.</text>
</comment>
<comment type="subcellular location">
    <subcellularLocation>
        <location evidence="1">Cell envelope</location>
    </subcellularLocation>
</comment>